<protein>
    <submittedName>
        <fullName evidence="1">AGAP009452-PA</fullName>
    </submittedName>
</protein>
<reference evidence="1" key="5">
    <citation type="submission" date="2011-05" db="EMBL/GenBank/DDBJ databases">
        <authorList>
            <consortium name="VectorBase"/>
        </authorList>
    </citation>
    <scope>NUCLEOTIDE SEQUENCE</scope>
    <source>
        <strain evidence="1">PEST</strain>
    </source>
</reference>
<reference evidence="1" key="2">
    <citation type="submission" date="2002-03" db="EMBL/GenBank/DDBJ databases">
        <authorList>
            <consortium name="The Anopheles Genome Sequencing Consortium"/>
        </authorList>
    </citation>
    <scope>NUCLEOTIDE SEQUENCE</scope>
    <source>
        <strain evidence="1">PEST</strain>
    </source>
</reference>
<proteinExistence type="predicted"/>
<organism evidence="1">
    <name type="scientific">Anopheles gambiae</name>
    <name type="common">African malaria mosquito</name>
    <dbReference type="NCBI Taxonomy" id="7165"/>
    <lineage>
        <taxon>Eukaryota</taxon>
        <taxon>Metazoa</taxon>
        <taxon>Ecdysozoa</taxon>
        <taxon>Arthropoda</taxon>
        <taxon>Hexapoda</taxon>
        <taxon>Insecta</taxon>
        <taxon>Pterygota</taxon>
        <taxon>Neoptera</taxon>
        <taxon>Endopterygota</taxon>
        <taxon>Diptera</taxon>
        <taxon>Nematocera</taxon>
        <taxon>Culicoidea</taxon>
        <taxon>Culicidae</taxon>
        <taxon>Anophelinae</taxon>
        <taxon>Anopheles</taxon>
    </lineage>
</organism>
<comment type="caution">
    <text evidence="1">The sequence shown here is derived from an EMBL/GenBank/DDBJ whole genome shotgun (WGS) entry which is preliminary data.</text>
</comment>
<dbReference type="AlphaFoldDB" id="A0NB80"/>
<feature type="non-terminal residue" evidence="1">
    <location>
        <position position="1"/>
    </location>
</feature>
<evidence type="ECO:0000313" key="1">
    <source>
        <dbReference type="EMBL" id="EAU77763.1"/>
    </source>
</evidence>
<name>A0NB80_ANOGA</name>
<dbReference type="PaxDb" id="7165-AGAP009452-PA"/>
<sequence length="91" mass="9580">VLAWTAVVISASSSSSSSSGSIFKDQQQLLAVENAACCSRGRLAVLGVELREPRVSGVLLVAVSVACAKVAVGREKAAKKFTRKIGDFKWQ</sequence>
<dbReference type="EMBL" id="AAAB01008797">
    <property type="protein sequence ID" value="EAU77763.1"/>
    <property type="molecule type" value="Genomic_DNA"/>
</dbReference>
<reference evidence="1" key="3">
    <citation type="journal article" date="2004" name="Trends Parasitol.">
        <title>The Anopheles gambiae genome: an update.</title>
        <authorList>
            <person name="Mongin E."/>
            <person name="Louis C."/>
            <person name="Holt R.A."/>
            <person name="Birney E."/>
            <person name="Collins F.H."/>
        </authorList>
    </citation>
    <scope>NUCLEOTIDE SEQUENCE</scope>
    <source>
        <strain evidence="1">PEST</strain>
    </source>
</reference>
<reference evidence="1" key="1">
    <citation type="journal article" date="2002" name="Science">
        <title>The genome sequence of the malaria mosquito Anopheles gambiae.</title>
        <authorList>
            <person name="Holt R.A."/>
            <person name="Subramanian G.M."/>
            <person name="Halpern A."/>
            <person name="Sutton G.G."/>
            <person name="Charlab R."/>
            <person name="Nusskern D.R."/>
            <person name="Wincker P."/>
            <person name="Clark A.G."/>
            <person name="Ribeiro J.M."/>
            <person name="Wides R."/>
            <person name="Salzberg S.L."/>
            <person name="Loftus B."/>
            <person name="Yandell M."/>
            <person name="Majoros W.H."/>
            <person name="Rusch D.B."/>
            <person name="Lai Z."/>
            <person name="Kraft C.L."/>
            <person name="Abril J.F."/>
            <person name="Anthouard V."/>
            <person name="Arensburger P."/>
            <person name="Atkinson P.W."/>
            <person name="Baden H."/>
            <person name="de Berardinis V."/>
            <person name="Baldwin D."/>
            <person name="Benes V."/>
            <person name="Biedler J."/>
            <person name="Blass C."/>
            <person name="Bolanos R."/>
            <person name="Boscus D."/>
            <person name="Barnstead M."/>
            <person name="Cai S."/>
            <person name="Center A."/>
            <person name="Chaturverdi K."/>
            <person name="Christophides G.K."/>
            <person name="Chrystal M.A."/>
            <person name="Clamp M."/>
            <person name="Cravchik A."/>
            <person name="Curwen V."/>
            <person name="Dana A."/>
            <person name="Delcher A."/>
            <person name="Dew I."/>
            <person name="Evans C.A."/>
            <person name="Flanigan M."/>
            <person name="Grundschober-Freimoser A."/>
            <person name="Friedli L."/>
            <person name="Gu Z."/>
            <person name="Guan P."/>
            <person name="Guigo R."/>
            <person name="Hillenmeyer M.E."/>
            <person name="Hladun S.L."/>
            <person name="Hogan J.R."/>
            <person name="Hong Y.S."/>
            <person name="Hoover J."/>
            <person name="Jaillon O."/>
            <person name="Ke Z."/>
            <person name="Kodira C."/>
            <person name="Kokoza E."/>
            <person name="Koutsos A."/>
            <person name="Letunic I."/>
            <person name="Levitsky A."/>
            <person name="Liang Y."/>
            <person name="Lin J.J."/>
            <person name="Lobo N.F."/>
            <person name="Lopez J.R."/>
            <person name="Malek J.A."/>
            <person name="McIntosh T.C."/>
            <person name="Meister S."/>
            <person name="Miller J."/>
            <person name="Mobarry C."/>
            <person name="Mongin E."/>
            <person name="Murphy S.D."/>
            <person name="O'Brochta D.A."/>
            <person name="Pfannkoch C."/>
            <person name="Qi R."/>
            <person name="Regier M.A."/>
            <person name="Remington K."/>
            <person name="Shao H."/>
            <person name="Sharakhova M.V."/>
            <person name="Sitter C.D."/>
            <person name="Shetty J."/>
            <person name="Smith T.J."/>
            <person name="Strong R."/>
            <person name="Sun J."/>
            <person name="Thomasova D."/>
            <person name="Ton L.Q."/>
            <person name="Topalis P."/>
            <person name="Tu Z."/>
            <person name="Unger M.F."/>
            <person name="Walenz B."/>
            <person name="Wang A."/>
            <person name="Wang J."/>
            <person name="Wang M."/>
            <person name="Wang X."/>
            <person name="Woodford K.J."/>
            <person name="Wortman J.R."/>
            <person name="Wu M."/>
            <person name="Yao A."/>
            <person name="Zdobnov E.M."/>
            <person name="Zhang H."/>
            <person name="Zhao Q."/>
            <person name="Zhao S."/>
            <person name="Zhu S.C."/>
            <person name="Zhimulev I."/>
            <person name="Coluzzi M."/>
            <person name="della Torre A."/>
            <person name="Roth C.W."/>
            <person name="Louis C."/>
            <person name="Kalush F."/>
            <person name="Mural R.J."/>
            <person name="Myers E.W."/>
            <person name="Adams M.D."/>
            <person name="Smith H.O."/>
            <person name="Broder S."/>
            <person name="Gardner M.J."/>
            <person name="Fraser C.M."/>
            <person name="Birney E."/>
            <person name="Bork P."/>
            <person name="Brey P.T."/>
            <person name="Venter J.C."/>
            <person name="Weissenbach J."/>
            <person name="Kafatos F.C."/>
            <person name="Collins F.H."/>
            <person name="Hoffman S.L."/>
        </authorList>
    </citation>
    <scope>NUCLEOTIDE SEQUENCE [LARGE SCALE GENOMIC DNA]</scope>
    <source>
        <strain evidence="1">PEST</strain>
    </source>
</reference>
<accession>A0NB80</accession>
<reference evidence="1" key="4">
    <citation type="journal article" date="2007" name="Genome Biol.">
        <title>Update of the Anopheles gambiae PEST genome assembly.</title>
        <authorList>
            <person name="Sharakhova M.V."/>
            <person name="Hammond M.P."/>
            <person name="Lobo N.F."/>
            <person name="Krzywinski J."/>
            <person name="Unger M.F."/>
            <person name="Hillenmeyer M.E."/>
            <person name="Bruggner R.V."/>
            <person name="Birney E."/>
            <person name="Collins F.H."/>
        </authorList>
    </citation>
    <scope>NUCLEOTIDE SEQUENCE</scope>
    <source>
        <strain evidence="1">PEST</strain>
    </source>
</reference>
<gene>
    <name evidence="1" type="ORF">AgaP_AGAP009452</name>
</gene>
<dbReference type="HOGENOM" id="CLU_2433067_0_0_1"/>